<keyword evidence="3" id="KW-0996">Nickel insertion</keyword>
<reference evidence="4 5" key="1">
    <citation type="submission" date="2017-05" db="EMBL/GenBank/DDBJ databases">
        <title>Comparative genomic and metabolic analysis of manganese-oxidizing mechanisms in Celeribater manganoxidans DY25T: its adaption to the environment of polymetallic nodule.</title>
        <authorList>
            <person name="Wang X."/>
        </authorList>
    </citation>
    <scope>NUCLEOTIDE SEQUENCE [LARGE SCALE GENOMIC DNA]</scope>
    <source>
        <strain evidence="4 5">DY25</strain>
    </source>
</reference>
<evidence type="ECO:0000256" key="2">
    <source>
        <dbReference type="ARBA" id="ARBA00023186"/>
    </source>
</evidence>
<dbReference type="Proteomes" id="UP000219050">
    <property type="component" value="Chromosome"/>
</dbReference>
<keyword evidence="5" id="KW-1185">Reference proteome</keyword>
<protein>
    <recommendedName>
        <fullName evidence="3">Urease accessory protein UreD</fullName>
    </recommendedName>
</protein>
<evidence type="ECO:0000313" key="5">
    <source>
        <dbReference type="Proteomes" id="UP000219050"/>
    </source>
</evidence>
<comment type="subunit">
    <text evidence="3">UreD, UreF and UreG form a complex that acts as a GTP-hydrolysis-dependent molecular chaperone, activating the urease apoprotein by helping to assemble the nickel containing metallocenter of UreC. The UreE protein probably delivers the nickel.</text>
</comment>
<comment type="subcellular location">
    <subcellularLocation>
        <location evidence="3">Cytoplasm</location>
    </subcellularLocation>
</comment>
<keyword evidence="2 3" id="KW-0143">Chaperone</keyword>
<gene>
    <name evidence="3" type="primary">ureD</name>
    <name evidence="4" type="ORF">CBW24_09180</name>
</gene>
<dbReference type="OrthoDB" id="9798842at2"/>
<keyword evidence="3" id="KW-0963">Cytoplasm</keyword>
<sequence length="292" mass="31051">MLDQTRQAADATGIAHTAAAMQRSRGRAHVGLIAGPGGRTRLADLHQSGCAKAFLPRIHAPEPEVVLLNTAGGLTGGDRLELSVDLGPRARATATTQTAERAYESLAHAEPACVNLSLTVAPGARLDWLPQETILFEGSALDRRTRIDLGADATILTCETLVLGRAAMGERLERLRLFDRREIYCEGRPLVIDPVRLDDSSLRSARRPAGLAGAVAWSTVIFAGPGVEDALDPARAALAPHLNDRLRAGVSAWDGRLTARVAAADGWPLRRALAALLTTLRGGAALPRVWQI</sequence>
<comment type="similarity">
    <text evidence="1 3">Belongs to the UreD family.</text>
</comment>
<dbReference type="GO" id="GO:0016151">
    <property type="term" value="F:nickel cation binding"/>
    <property type="evidence" value="ECO:0007669"/>
    <property type="project" value="UniProtKB-UniRule"/>
</dbReference>
<dbReference type="HAMAP" id="MF_01384">
    <property type="entry name" value="UreD"/>
    <property type="match status" value="1"/>
</dbReference>
<evidence type="ECO:0000256" key="3">
    <source>
        <dbReference type="HAMAP-Rule" id="MF_01384"/>
    </source>
</evidence>
<dbReference type="RefSeq" id="WP_097373411.1">
    <property type="nucleotide sequence ID" value="NZ_CP021404.1"/>
</dbReference>
<proteinExistence type="inferred from homology"/>
<dbReference type="InterPro" id="IPR002669">
    <property type="entry name" value="UreD"/>
</dbReference>
<organism evidence="4 5">
    <name type="scientific">Pacificitalea manganoxidans</name>
    <dbReference type="NCBI Taxonomy" id="1411902"/>
    <lineage>
        <taxon>Bacteria</taxon>
        <taxon>Pseudomonadati</taxon>
        <taxon>Pseudomonadota</taxon>
        <taxon>Alphaproteobacteria</taxon>
        <taxon>Rhodobacterales</taxon>
        <taxon>Paracoccaceae</taxon>
        <taxon>Pacificitalea</taxon>
    </lineage>
</organism>
<comment type="function">
    <text evidence="3">Required for maturation of urease via the functional incorporation of the urease nickel metallocenter.</text>
</comment>
<dbReference type="KEGG" id="cmag:CBW24_09180"/>
<dbReference type="AlphaFoldDB" id="A0A291LZX1"/>
<evidence type="ECO:0000256" key="1">
    <source>
        <dbReference type="ARBA" id="ARBA00007177"/>
    </source>
</evidence>
<dbReference type="PANTHER" id="PTHR33643:SF1">
    <property type="entry name" value="UREASE ACCESSORY PROTEIN D"/>
    <property type="match status" value="1"/>
</dbReference>
<name>A0A291LZX1_9RHOB</name>
<dbReference type="PANTHER" id="PTHR33643">
    <property type="entry name" value="UREASE ACCESSORY PROTEIN D"/>
    <property type="match status" value="1"/>
</dbReference>
<dbReference type="GO" id="GO:0005737">
    <property type="term" value="C:cytoplasm"/>
    <property type="evidence" value="ECO:0007669"/>
    <property type="project" value="UniProtKB-SubCell"/>
</dbReference>
<dbReference type="EMBL" id="CP021404">
    <property type="protein sequence ID" value="ATI42167.1"/>
    <property type="molecule type" value="Genomic_DNA"/>
</dbReference>
<evidence type="ECO:0000313" key="4">
    <source>
        <dbReference type="EMBL" id="ATI42167.1"/>
    </source>
</evidence>
<dbReference type="Pfam" id="PF01774">
    <property type="entry name" value="UreD"/>
    <property type="match status" value="1"/>
</dbReference>
<accession>A0A291LZX1</accession>